<dbReference type="Proteomes" id="UP000780690">
    <property type="component" value="Unassembled WGS sequence"/>
</dbReference>
<dbReference type="EMBL" id="VWXD01000009">
    <property type="protein sequence ID" value="NIF02597.1"/>
    <property type="molecule type" value="Genomic_DNA"/>
</dbReference>
<keyword evidence="2" id="KW-1185">Reference proteome</keyword>
<organism evidence="1 2">
    <name type="scientific">Candidatus Pantoea formicae</name>
    <dbReference type="NCBI Taxonomy" id="2608355"/>
    <lineage>
        <taxon>Bacteria</taxon>
        <taxon>Pseudomonadati</taxon>
        <taxon>Pseudomonadota</taxon>
        <taxon>Gammaproteobacteria</taxon>
        <taxon>Enterobacterales</taxon>
        <taxon>Erwiniaceae</taxon>
        <taxon>Pantoea</taxon>
    </lineage>
</organism>
<comment type="caution">
    <text evidence="1">The sequence shown here is derived from an EMBL/GenBank/DDBJ whole genome shotgun (WGS) entry which is preliminary data.</text>
</comment>
<protein>
    <submittedName>
        <fullName evidence="1">Uncharacterized protein</fullName>
    </submittedName>
</protein>
<accession>A0ABX0R040</accession>
<sequence length="121" mass="13236">MALNHTAAAVPPSQFWPTCNISEQQGIRADNSGSDSDPLLSHISLRVNVIQADAGTARKAGKLSESQTEMIWHHADRIRADATRYAHEQGFLSAAERASFDRELDEVAGRLCARILQPVRG</sequence>
<evidence type="ECO:0000313" key="1">
    <source>
        <dbReference type="EMBL" id="NIF02597.1"/>
    </source>
</evidence>
<reference evidence="1 2" key="1">
    <citation type="journal article" date="2019" name="bioRxiv">
        <title>Bacteria contribute to plant secondary compound degradation in a generalist herbivore system.</title>
        <authorList>
            <person name="Francoeur C.B."/>
            <person name="Khadempour L."/>
            <person name="Moreira-Soto R.D."/>
            <person name="Gotting K."/>
            <person name="Book A.J."/>
            <person name="Pinto-Tomas A.A."/>
            <person name="Keefover-Ring K."/>
            <person name="Currie C.R."/>
        </authorList>
    </citation>
    <scope>NUCLEOTIDE SEQUENCE [LARGE SCALE GENOMIC DNA]</scope>
    <source>
        <strain evidence="1 2">Acro-805</strain>
    </source>
</reference>
<evidence type="ECO:0000313" key="2">
    <source>
        <dbReference type="Proteomes" id="UP000780690"/>
    </source>
</evidence>
<proteinExistence type="predicted"/>
<name>A0ABX0R040_9GAMM</name>
<dbReference type="RefSeq" id="WP_167141751.1">
    <property type="nucleotide sequence ID" value="NZ_VWXD01000009.1"/>
</dbReference>
<gene>
    <name evidence="1" type="ORF">F3J38_21515</name>
</gene>